<dbReference type="STRING" id="1116391.PM3016_1012"/>
<dbReference type="SMART" id="SM00829">
    <property type="entry name" value="PKS_ER"/>
    <property type="match status" value="1"/>
</dbReference>
<dbReference type="InterPro" id="IPR013154">
    <property type="entry name" value="ADH-like_N"/>
</dbReference>
<dbReference type="Gene3D" id="3.40.50.720">
    <property type="entry name" value="NAD(P)-binding Rossmann-like Domain"/>
    <property type="match status" value="1"/>
</dbReference>
<dbReference type="AlphaFoldDB" id="H6N9E5"/>
<dbReference type="InterPro" id="IPR014188">
    <property type="entry name" value="Acrylyl-CoA_reductase_AcuI"/>
</dbReference>
<dbReference type="Gene3D" id="3.90.180.10">
    <property type="entry name" value="Medium-chain alcohol dehydrogenases, catalytic domain"/>
    <property type="match status" value="1"/>
</dbReference>
<dbReference type="InterPro" id="IPR051397">
    <property type="entry name" value="Zn-ADH-like_protein"/>
</dbReference>
<dbReference type="GO" id="GO:0043957">
    <property type="term" value="F:acryloyl-CoA reductase (NADPH) activity"/>
    <property type="evidence" value="ECO:0007669"/>
    <property type="project" value="TreeGrafter"/>
</dbReference>
<name>H6N9E5_9BACL</name>
<dbReference type="InterPro" id="IPR036291">
    <property type="entry name" value="NAD(P)-bd_dom_sf"/>
</dbReference>
<dbReference type="HOGENOM" id="CLU_026673_26_3_9"/>
<dbReference type="Proteomes" id="UP000007523">
    <property type="component" value="Chromosome"/>
</dbReference>
<dbReference type="EMBL" id="CP003235">
    <property type="protein sequence ID" value="AFC27951.1"/>
    <property type="molecule type" value="Genomic_DNA"/>
</dbReference>
<keyword evidence="3" id="KW-1185">Reference proteome</keyword>
<dbReference type="PANTHER" id="PTHR43677">
    <property type="entry name" value="SHORT-CHAIN DEHYDROGENASE/REDUCTASE"/>
    <property type="match status" value="1"/>
</dbReference>
<dbReference type="Pfam" id="PF08240">
    <property type="entry name" value="ADH_N"/>
    <property type="match status" value="1"/>
</dbReference>
<accession>H6N9E5</accession>
<dbReference type="InterPro" id="IPR013149">
    <property type="entry name" value="ADH-like_C"/>
</dbReference>
<reference evidence="2 3" key="1">
    <citation type="journal article" date="2012" name="J. Bacteriol.">
        <title>Complete Genome Sequence of Paenibacillus mucilaginosus 3016, a Bacterium Functional as Microbial Fertilizer.</title>
        <authorList>
            <person name="Ma M."/>
            <person name="Wang Z."/>
            <person name="Li L."/>
            <person name="Jiang X."/>
            <person name="Guan D."/>
            <person name="Cao F."/>
            <person name="Chen H."/>
            <person name="Wang X."/>
            <person name="Shen D."/>
            <person name="Du B."/>
            <person name="Li J."/>
        </authorList>
    </citation>
    <scope>NUCLEOTIDE SEQUENCE [LARGE SCALE GENOMIC DNA]</scope>
    <source>
        <strain evidence="2 3">3016</strain>
    </source>
</reference>
<evidence type="ECO:0000259" key="1">
    <source>
        <dbReference type="SMART" id="SM00829"/>
    </source>
</evidence>
<sequence length="385" mass="40428">MTYMPGFAGTVHRIFLSIPLPPFKVTPPQKVVQYKQVIETRNSFLQRELERMTRLRAWMVSKTEDGTFTAGLREIDREALPEGEVTVKVAYSGINYKDALASTPSGKVVRSYPMVPGIDLAGTVTASSHPRFREGDAVLATGYELGTGRFGGFAEEARLPGDWLVPLPAGLTLREAMILGTAGFTAALSVHRLEAAGLRPEAGGVLVTGATGGVGGHAAAMLAGLGYEVTASTGKASAHAYLASLGASAVIDRAELAAAGRPLRGERWAAAVDPVGGAQLPAVLSQIRYGGSVAVSGMTGGADFTASVFPFILRGVSLLGIDSVYCPRELREALWLRMASDLKPAALERMVHAEIGLEELPAALERVLEGGVQGRYLVNVAGGEA</sequence>
<dbReference type="InterPro" id="IPR011032">
    <property type="entry name" value="GroES-like_sf"/>
</dbReference>
<gene>
    <name evidence="2" type="ORF">PM3016_1012</name>
</gene>
<dbReference type="PANTHER" id="PTHR43677:SF1">
    <property type="entry name" value="ACRYLYL-COA REDUCTASE ACUI-RELATED"/>
    <property type="match status" value="1"/>
</dbReference>
<dbReference type="Pfam" id="PF00107">
    <property type="entry name" value="ADH_zinc_N"/>
    <property type="match status" value="1"/>
</dbReference>
<dbReference type="KEGG" id="pmq:PM3016_1012"/>
<proteinExistence type="predicted"/>
<dbReference type="SUPFAM" id="SSF50129">
    <property type="entry name" value="GroES-like"/>
    <property type="match status" value="1"/>
</dbReference>
<protein>
    <submittedName>
        <fullName evidence="2">Quinone oxidoreductase, YhdH/YhfP family</fullName>
    </submittedName>
</protein>
<evidence type="ECO:0000313" key="2">
    <source>
        <dbReference type="EMBL" id="AFC27951.1"/>
    </source>
</evidence>
<feature type="domain" description="Enoyl reductase (ER)" evidence="1">
    <location>
        <begin position="66"/>
        <end position="378"/>
    </location>
</feature>
<dbReference type="NCBIfam" id="TIGR02823">
    <property type="entry name" value="oxido_YhdH"/>
    <property type="match status" value="1"/>
</dbReference>
<organism evidence="2 3">
    <name type="scientific">Paenibacillus mucilaginosus 3016</name>
    <dbReference type="NCBI Taxonomy" id="1116391"/>
    <lineage>
        <taxon>Bacteria</taxon>
        <taxon>Bacillati</taxon>
        <taxon>Bacillota</taxon>
        <taxon>Bacilli</taxon>
        <taxon>Bacillales</taxon>
        <taxon>Paenibacillaceae</taxon>
        <taxon>Paenibacillus</taxon>
    </lineage>
</organism>
<evidence type="ECO:0000313" key="3">
    <source>
        <dbReference type="Proteomes" id="UP000007523"/>
    </source>
</evidence>
<dbReference type="SUPFAM" id="SSF51735">
    <property type="entry name" value="NAD(P)-binding Rossmann-fold domains"/>
    <property type="match status" value="1"/>
</dbReference>
<dbReference type="InterPro" id="IPR020843">
    <property type="entry name" value="ER"/>
</dbReference>